<reference evidence="4 5" key="1">
    <citation type="submission" date="2022-07" db="EMBL/GenBank/DDBJ databases">
        <title>Genome-wide signatures of adaptation to extreme environments.</title>
        <authorList>
            <person name="Cho C.H."/>
            <person name="Yoon H.S."/>
        </authorList>
    </citation>
    <scope>NUCLEOTIDE SEQUENCE [LARGE SCALE GENOMIC DNA]</scope>
    <source>
        <strain evidence="4 5">108.79 E11</strain>
    </source>
</reference>
<evidence type="ECO:0000256" key="3">
    <source>
        <dbReference type="PROSITE-ProRule" id="PRU00221"/>
    </source>
</evidence>
<dbReference type="Pfam" id="PF00400">
    <property type="entry name" value="WD40"/>
    <property type="match status" value="2"/>
</dbReference>
<dbReference type="EMBL" id="JANCYU010000058">
    <property type="protein sequence ID" value="KAK4527964.1"/>
    <property type="molecule type" value="Genomic_DNA"/>
</dbReference>
<protein>
    <submittedName>
        <fullName evidence="4">Uncharacterized protein</fullName>
    </submittedName>
</protein>
<dbReference type="InterPro" id="IPR001680">
    <property type="entry name" value="WD40_rpt"/>
</dbReference>
<dbReference type="Gene3D" id="2.130.10.10">
    <property type="entry name" value="YVTN repeat-like/Quinoprotein amine dehydrogenase"/>
    <property type="match status" value="1"/>
</dbReference>
<name>A0AAV9IKY7_9RHOD</name>
<keyword evidence="1 3" id="KW-0853">WD repeat</keyword>
<dbReference type="InterPro" id="IPR036322">
    <property type="entry name" value="WD40_repeat_dom_sf"/>
</dbReference>
<accession>A0AAV9IKY7</accession>
<organism evidence="4 5">
    <name type="scientific">Galdieria yellowstonensis</name>
    <dbReference type="NCBI Taxonomy" id="3028027"/>
    <lineage>
        <taxon>Eukaryota</taxon>
        <taxon>Rhodophyta</taxon>
        <taxon>Bangiophyceae</taxon>
        <taxon>Galdieriales</taxon>
        <taxon>Galdieriaceae</taxon>
        <taxon>Galdieria</taxon>
    </lineage>
</organism>
<feature type="repeat" description="WD" evidence="3">
    <location>
        <begin position="182"/>
        <end position="224"/>
    </location>
</feature>
<proteinExistence type="predicted"/>
<evidence type="ECO:0000256" key="1">
    <source>
        <dbReference type="ARBA" id="ARBA00022574"/>
    </source>
</evidence>
<dbReference type="AlphaFoldDB" id="A0AAV9IKY7"/>
<dbReference type="SMART" id="SM00320">
    <property type="entry name" value="WD40"/>
    <property type="match status" value="4"/>
</dbReference>
<keyword evidence="2" id="KW-0677">Repeat</keyword>
<evidence type="ECO:0000313" key="5">
    <source>
        <dbReference type="Proteomes" id="UP001300502"/>
    </source>
</evidence>
<evidence type="ECO:0000256" key="2">
    <source>
        <dbReference type="ARBA" id="ARBA00022737"/>
    </source>
</evidence>
<sequence length="360" mass="40277">MESVHPQDRNLDPLLHHQEDQQSTLNFPSHYLYTFQAPWLVYGLAWCNRVNNPFSLALSSFIESCNNKIVLVQLDEKTEELHQVAQVDHPYPASKVAFIPDFSGTKPQLLATSGDALRIWEWGSHGDLKGKALLSTNPESEYCAPLTSFDWCQVNPAILCTSSVDTTCTIWDVETQQAKTQLIAHDKEVYDVAFQTGTDNIFASAGADGSVRCFDLRNLETSTILYEIPDDSTPILRIGWNRKEPNYMAALVMDSSKFLLLDIRVPSLPVAEMEHKTVSHPKKLKSVNAIQWAPHSASHICSAGDDGQTLIWDVSAIPRPIEEPILSYQSDKEVNNLQWSAADPDWIAIATGTKMQILRV</sequence>
<dbReference type="Proteomes" id="UP001300502">
    <property type="component" value="Unassembled WGS sequence"/>
</dbReference>
<dbReference type="PROSITE" id="PS50082">
    <property type="entry name" value="WD_REPEATS_2"/>
    <property type="match status" value="1"/>
</dbReference>
<evidence type="ECO:0000313" key="4">
    <source>
        <dbReference type="EMBL" id="KAK4527964.1"/>
    </source>
</evidence>
<gene>
    <name evidence="4" type="ORF">GAYE_SCF47G5898</name>
</gene>
<dbReference type="SUPFAM" id="SSF50978">
    <property type="entry name" value="WD40 repeat-like"/>
    <property type="match status" value="1"/>
</dbReference>
<dbReference type="InterPro" id="IPR045159">
    <property type="entry name" value="DCAF7-like"/>
</dbReference>
<dbReference type="InterPro" id="IPR015943">
    <property type="entry name" value="WD40/YVTN_repeat-like_dom_sf"/>
</dbReference>
<comment type="caution">
    <text evidence="4">The sequence shown here is derived from an EMBL/GenBank/DDBJ whole genome shotgun (WGS) entry which is preliminary data.</text>
</comment>
<keyword evidence="5" id="KW-1185">Reference proteome</keyword>
<dbReference type="PANTHER" id="PTHR19919">
    <property type="entry name" value="WD REPEAT CONTAINING PROTEIN"/>
    <property type="match status" value="1"/>
</dbReference>